<evidence type="ECO:0000313" key="2">
    <source>
        <dbReference type="Proteomes" id="UP000235672"/>
    </source>
</evidence>
<dbReference type="Proteomes" id="UP000235672">
    <property type="component" value="Unassembled WGS sequence"/>
</dbReference>
<reference evidence="1 2" key="1">
    <citation type="submission" date="2016-05" db="EMBL/GenBank/DDBJ databases">
        <title>A degradative enzymes factory behind the ericoid mycorrhizal symbiosis.</title>
        <authorList>
            <consortium name="DOE Joint Genome Institute"/>
            <person name="Martino E."/>
            <person name="Morin E."/>
            <person name="Grelet G."/>
            <person name="Kuo A."/>
            <person name="Kohler A."/>
            <person name="Daghino S."/>
            <person name="Barry K."/>
            <person name="Choi C."/>
            <person name="Cichocki N."/>
            <person name="Clum A."/>
            <person name="Copeland A."/>
            <person name="Hainaut M."/>
            <person name="Haridas S."/>
            <person name="Labutti K."/>
            <person name="Lindquist E."/>
            <person name="Lipzen A."/>
            <person name="Khouja H.-R."/>
            <person name="Murat C."/>
            <person name="Ohm R."/>
            <person name="Olson A."/>
            <person name="Spatafora J."/>
            <person name="Veneault-Fourrey C."/>
            <person name="Henrissat B."/>
            <person name="Grigoriev I."/>
            <person name="Martin F."/>
            <person name="Perotto S."/>
        </authorList>
    </citation>
    <scope>NUCLEOTIDE SEQUENCE [LARGE SCALE GENOMIC DNA]</scope>
    <source>
        <strain evidence="1 2">UAMH 7357</strain>
    </source>
</reference>
<name>A0A2J6QAE0_9HELO</name>
<accession>A0A2J6QAE0</accession>
<organism evidence="1 2">
    <name type="scientific">Hyaloscypha hepaticicola</name>
    <dbReference type="NCBI Taxonomy" id="2082293"/>
    <lineage>
        <taxon>Eukaryota</taxon>
        <taxon>Fungi</taxon>
        <taxon>Dikarya</taxon>
        <taxon>Ascomycota</taxon>
        <taxon>Pezizomycotina</taxon>
        <taxon>Leotiomycetes</taxon>
        <taxon>Helotiales</taxon>
        <taxon>Hyaloscyphaceae</taxon>
        <taxon>Hyaloscypha</taxon>
    </lineage>
</organism>
<sequence>MVRQYLMNKEGEADWRMAREAFSSSSRTWNDRKNSQHVIRPIPQEFETLEEGTRSMPSYIWQLPLVAAAFKLHVENRGEQAVAVDRSSEGTMLPSRVLGFTHRRRACRRRLIEIFSNQKEEKDYGTQFIRKCYIRNLSFENNTDMKFWVGARSLSSKKWT</sequence>
<evidence type="ECO:0000313" key="1">
    <source>
        <dbReference type="EMBL" id="PMD23223.1"/>
    </source>
</evidence>
<gene>
    <name evidence="1" type="ORF">NA56DRAFT_687556</name>
</gene>
<protein>
    <submittedName>
        <fullName evidence="1">Uncharacterized protein</fullName>
    </submittedName>
</protein>
<dbReference type="AlphaFoldDB" id="A0A2J6QAE0"/>
<proteinExistence type="predicted"/>
<dbReference type="EMBL" id="KZ613475">
    <property type="protein sequence ID" value="PMD23223.1"/>
    <property type="molecule type" value="Genomic_DNA"/>
</dbReference>
<keyword evidence="2" id="KW-1185">Reference proteome</keyword>